<protein>
    <submittedName>
        <fullName evidence="1">Uncharacterized protein</fullName>
    </submittedName>
</protein>
<keyword evidence="2" id="KW-1185">Reference proteome</keyword>
<accession>A0A7D3USW8</accession>
<gene>
    <name evidence="1" type="ORF">Fadolivirus_1_432</name>
</gene>
<evidence type="ECO:0000313" key="2">
    <source>
        <dbReference type="Proteomes" id="UP001162001"/>
    </source>
</evidence>
<reference evidence="1 2" key="1">
    <citation type="submission" date="2020-04" db="EMBL/GenBank/DDBJ databases">
        <title>Advantages and limits of metagenomic assembly and binning of a giant virus.</title>
        <authorList>
            <person name="Schulz F."/>
            <person name="Andreani J."/>
            <person name="Francis R."/>
            <person name="Boudjemaa H."/>
            <person name="Bou Khalil J.Y."/>
            <person name="Lee J."/>
            <person name="La Scola B."/>
            <person name="Woyke T."/>
        </authorList>
    </citation>
    <scope>NUCLEOTIDE SEQUENCE [LARGE SCALE GENOMIC DNA]</scope>
    <source>
        <strain evidence="1 2">FV1/VV64</strain>
    </source>
</reference>
<dbReference type="Proteomes" id="UP001162001">
    <property type="component" value="Segment"/>
</dbReference>
<name>A0A7D3USW8_9VIRU</name>
<proteinExistence type="predicted"/>
<organism evidence="1 2">
    <name type="scientific">Fadolivirus FV1/VV64</name>
    <dbReference type="NCBI Taxonomy" id="3070911"/>
    <lineage>
        <taxon>Viruses</taxon>
        <taxon>Varidnaviria</taxon>
        <taxon>Bamfordvirae</taxon>
        <taxon>Nucleocytoviricota</taxon>
        <taxon>Megaviricetes</taxon>
        <taxon>Imitervirales</taxon>
        <taxon>Mimiviridae</taxon>
        <taxon>Klosneuvirinae</taxon>
        <taxon>Fadolivirus</taxon>
        <taxon>Fadolivirus algeromassiliense</taxon>
    </lineage>
</organism>
<dbReference type="EMBL" id="MT418680">
    <property type="protein sequence ID" value="QKF93890.1"/>
    <property type="molecule type" value="Genomic_DNA"/>
</dbReference>
<sequence length="328" mass="38971">MRIALLLRGIAYNKYYSHPTGKKLLIDYIKSINNYKEYIYENNDVDIFFVTYYNDFFDIDKILDIYKPICYEFITDPERNIGQIKNKYNSYSQTTIYVINLFLAYCAIHNIDDYDYIIITRFDLLFKIKLSTLKLEKDKFMISCLAGNNLMDDNFFITNKHYLKEYLEVLSQRNKYHMMHQDYLALCDKIGKDNVKFLIPGIYSIHNGNPLYNILRYHLEIDIFHNATLLIYNKITNKFLNYNTSDNKVYVSNYPGKFSIKTVNNKHIIGIFDKQSDLVLDKTNLILVKNIVSHDTIISITKKDNESYLDNLRLQNSDKWIIFPTTFI</sequence>
<evidence type="ECO:0000313" key="1">
    <source>
        <dbReference type="EMBL" id="QKF93890.1"/>
    </source>
</evidence>